<dbReference type="Proteomes" id="UP000236291">
    <property type="component" value="Unassembled WGS sequence"/>
</dbReference>
<reference evidence="1 2" key="1">
    <citation type="journal article" date="2014" name="Am. J. Bot.">
        <title>Genome assembly and annotation for red clover (Trifolium pratense; Fabaceae).</title>
        <authorList>
            <person name="Istvanek J."/>
            <person name="Jaros M."/>
            <person name="Krenek A."/>
            <person name="Repkova J."/>
        </authorList>
    </citation>
    <scope>NUCLEOTIDE SEQUENCE [LARGE SCALE GENOMIC DNA]</scope>
    <source>
        <strain evidence="2">cv. Tatra</strain>
        <tissue evidence="1">Young leaves</tissue>
    </source>
</reference>
<organism evidence="1 2">
    <name type="scientific">Trifolium pratense</name>
    <name type="common">Red clover</name>
    <dbReference type="NCBI Taxonomy" id="57577"/>
    <lineage>
        <taxon>Eukaryota</taxon>
        <taxon>Viridiplantae</taxon>
        <taxon>Streptophyta</taxon>
        <taxon>Embryophyta</taxon>
        <taxon>Tracheophyta</taxon>
        <taxon>Spermatophyta</taxon>
        <taxon>Magnoliopsida</taxon>
        <taxon>eudicotyledons</taxon>
        <taxon>Gunneridae</taxon>
        <taxon>Pentapetalae</taxon>
        <taxon>rosids</taxon>
        <taxon>fabids</taxon>
        <taxon>Fabales</taxon>
        <taxon>Fabaceae</taxon>
        <taxon>Papilionoideae</taxon>
        <taxon>50 kb inversion clade</taxon>
        <taxon>NPAAA clade</taxon>
        <taxon>Hologalegina</taxon>
        <taxon>IRL clade</taxon>
        <taxon>Trifolieae</taxon>
        <taxon>Trifolium</taxon>
    </lineage>
</organism>
<dbReference type="AlphaFoldDB" id="A0A2K3MTL2"/>
<protein>
    <submittedName>
        <fullName evidence="1">Uncharacterized protein</fullName>
    </submittedName>
</protein>
<name>A0A2K3MTL2_TRIPR</name>
<proteinExistence type="predicted"/>
<comment type="caution">
    <text evidence="1">The sequence shown here is derived from an EMBL/GenBank/DDBJ whole genome shotgun (WGS) entry which is preliminary data.</text>
</comment>
<evidence type="ECO:0000313" key="2">
    <source>
        <dbReference type="Proteomes" id="UP000236291"/>
    </source>
</evidence>
<reference evidence="1 2" key="2">
    <citation type="journal article" date="2017" name="Front. Plant Sci.">
        <title>Gene Classification and Mining of Molecular Markers Useful in Red Clover (Trifolium pratense) Breeding.</title>
        <authorList>
            <person name="Istvanek J."/>
            <person name="Dluhosova J."/>
            <person name="Dluhos P."/>
            <person name="Patkova L."/>
            <person name="Nedelnik J."/>
            <person name="Repkova J."/>
        </authorList>
    </citation>
    <scope>NUCLEOTIDE SEQUENCE [LARGE SCALE GENOMIC DNA]</scope>
    <source>
        <strain evidence="2">cv. Tatra</strain>
        <tissue evidence="1">Young leaves</tissue>
    </source>
</reference>
<gene>
    <name evidence="1" type="ORF">L195_g017315</name>
</gene>
<dbReference type="EMBL" id="ASHM01012197">
    <property type="protein sequence ID" value="PNX94145.1"/>
    <property type="molecule type" value="Genomic_DNA"/>
</dbReference>
<sequence>MPPPSMPTTMFFEPPHVVEVDTVLRCIELFPKGPLCGRDGLRSQHLLDALCGEGSVVAKDLLGVITLVVNLWFGGRCPMSLSEFVDFAPLTPLLKSNGVGCTFVMLKGELDDSDSEI</sequence>
<evidence type="ECO:0000313" key="1">
    <source>
        <dbReference type="EMBL" id="PNX94145.1"/>
    </source>
</evidence>
<accession>A0A2K3MTL2</accession>